<organism evidence="1">
    <name type="scientific">Tepidanaerobacter syntrophicus</name>
    <dbReference type="NCBI Taxonomy" id="224999"/>
    <lineage>
        <taxon>Bacteria</taxon>
        <taxon>Bacillati</taxon>
        <taxon>Bacillota</taxon>
        <taxon>Clostridia</taxon>
        <taxon>Thermosediminibacterales</taxon>
        <taxon>Tepidanaerobacteraceae</taxon>
        <taxon>Tepidanaerobacter</taxon>
    </lineage>
</organism>
<sequence>MDDYLKIQQSINDVRIFPASESTKKQDAVAKNGTFGDILKQKVEENELKISQHAQMRMNMRNINLTEEQKKMLSNAVDRASQKGVKESLVLMQDMAFVVSVKNRTVITAMNGESIKENVFTNIDGAVIL</sequence>
<dbReference type="NCBIfam" id="TIGR02530">
    <property type="entry name" value="flg_new"/>
    <property type="match status" value="1"/>
</dbReference>
<evidence type="ECO:0000313" key="2">
    <source>
        <dbReference type="Proteomes" id="UP000062160"/>
    </source>
</evidence>
<reference evidence="1" key="1">
    <citation type="journal article" date="2016" name="Genome Announc.">
        <title>Draft Genome Sequence of the Syntrophic Lactate-Degrading Bacterium Tepidanaerobacter syntrophicus JLT.</title>
        <authorList>
            <person name="Matsuura N."/>
            <person name="Ohashi A."/>
            <person name="Tourlousse D.M."/>
            <person name="Sekiguchi Y."/>
        </authorList>
    </citation>
    <scope>NUCLEOTIDE SEQUENCE [LARGE SCALE GENOMIC DNA]</scope>
    <source>
        <strain evidence="1">JL</strain>
    </source>
</reference>
<dbReference type="InterPro" id="IPR013367">
    <property type="entry name" value="Flagellar_put"/>
</dbReference>
<keyword evidence="1" id="KW-0969">Cilium</keyword>
<accession>A0A0U9HLG4</accession>
<dbReference type="OrthoDB" id="165650at2"/>
<dbReference type="AlphaFoldDB" id="A0A0U9HLG4"/>
<keyword evidence="1" id="KW-0966">Cell projection</keyword>
<dbReference type="Pfam" id="PF12611">
    <property type="entry name" value="Flagellar_put"/>
    <property type="match status" value="1"/>
</dbReference>
<evidence type="ECO:0000313" key="1">
    <source>
        <dbReference type="EMBL" id="GAQ26252.1"/>
    </source>
</evidence>
<keyword evidence="2" id="KW-1185">Reference proteome</keyword>
<name>A0A0U9HLG4_9FIRM</name>
<dbReference type="EMBL" id="DF977003">
    <property type="protein sequence ID" value="GAQ26252.1"/>
    <property type="molecule type" value="Genomic_DNA"/>
</dbReference>
<dbReference type="Proteomes" id="UP000062160">
    <property type="component" value="Unassembled WGS sequence"/>
</dbReference>
<dbReference type="STRING" id="224999.GCA_001485475_02296"/>
<keyword evidence="1" id="KW-0282">Flagellum</keyword>
<dbReference type="RefSeq" id="WP_059034152.1">
    <property type="nucleotide sequence ID" value="NZ_BSDN01000004.1"/>
</dbReference>
<gene>
    <name evidence="1" type="ORF">TSYNT_9516</name>
</gene>
<proteinExistence type="predicted"/>
<protein>
    <submittedName>
        <fullName evidence="1">Flagellar operon protein</fullName>
    </submittedName>
</protein>